<dbReference type="CDD" id="cd12156">
    <property type="entry name" value="HPPR"/>
    <property type="match status" value="1"/>
</dbReference>
<dbReference type="PANTHER" id="PTHR10996">
    <property type="entry name" value="2-HYDROXYACID DEHYDROGENASE-RELATED"/>
    <property type="match status" value="1"/>
</dbReference>
<dbReference type="InterPro" id="IPR050223">
    <property type="entry name" value="D-isomer_2-hydroxyacid_DH"/>
</dbReference>
<dbReference type="Pfam" id="PF02826">
    <property type="entry name" value="2-Hacid_dh_C"/>
    <property type="match status" value="1"/>
</dbReference>
<dbReference type="PANTHER" id="PTHR10996:SF178">
    <property type="entry name" value="2-HYDROXYACID DEHYDROGENASE YGL185C-RELATED"/>
    <property type="match status" value="1"/>
</dbReference>
<evidence type="ECO:0000256" key="2">
    <source>
        <dbReference type="ARBA" id="ARBA00023027"/>
    </source>
</evidence>
<reference evidence="6 7" key="1">
    <citation type="submission" date="2021-06" db="EMBL/GenBank/DDBJ databases">
        <authorList>
            <person name="Lu T."/>
            <person name="Wang Q."/>
            <person name="Han X."/>
        </authorList>
    </citation>
    <scope>NUCLEOTIDE SEQUENCE [LARGE SCALE GENOMIC DNA]</scope>
    <source>
        <strain evidence="6 7">LAM0050</strain>
    </source>
</reference>
<dbReference type="PROSITE" id="PS00065">
    <property type="entry name" value="D_2_HYDROXYACID_DH_1"/>
    <property type="match status" value="1"/>
</dbReference>
<organism evidence="6 7">
    <name type="scientific">Advenella alkanexedens</name>
    <dbReference type="NCBI Taxonomy" id="1481665"/>
    <lineage>
        <taxon>Bacteria</taxon>
        <taxon>Pseudomonadati</taxon>
        <taxon>Pseudomonadota</taxon>
        <taxon>Betaproteobacteria</taxon>
        <taxon>Burkholderiales</taxon>
        <taxon>Alcaligenaceae</taxon>
    </lineage>
</organism>
<accession>A0ABS6NN56</accession>
<comment type="similarity">
    <text evidence="3">Belongs to the D-isomer specific 2-hydroxyacid dehydrogenase family.</text>
</comment>
<evidence type="ECO:0000256" key="3">
    <source>
        <dbReference type="RuleBase" id="RU003719"/>
    </source>
</evidence>
<comment type="caution">
    <text evidence="6">The sequence shown here is derived from an EMBL/GenBank/DDBJ whole genome shotgun (WGS) entry which is preliminary data.</text>
</comment>
<dbReference type="RefSeq" id="WP_217735002.1">
    <property type="nucleotide sequence ID" value="NZ_JAHSPR010000004.1"/>
</dbReference>
<evidence type="ECO:0000259" key="5">
    <source>
        <dbReference type="Pfam" id="PF02826"/>
    </source>
</evidence>
<evidence type="ECO:0000313" key="7">
    <source>
        <dbReference type="Proteomes" id="UP000722165"/>
    </source>
</evidence>
<dbReference type="Proteomes" id="UP000722165">
    <property type="component" value="Unassembled WGS sequence"/>
</dbReference>
<feature type="domain" description="D-isomer specific 2-hydroxyacid dehydrogenase catalytic" evidence="4">
    <location>
        <begin position="29"/>
        <end position="313"/>
    </location>
</feature>
<sequence length="314" mass="34537">MMTKHRVLQVGPAPLLVSQHLENNYDVLRLWEQENAIEALKAHGQGCVAAVTSAKYGFRNEWLDYLPQLKVVSSFGVGYDSIDAVELKRRGIQLGNTPDVLNDCVADTAMTLLLGAARGLVRADRFVREGCWTTEDFPLTHSVSGKKAGIVGLGNIGQVIAKRLSGFDCEIRYHNRSEKQGVPYRYEPSLKALAQWSDFLIIICIGGPSTHHLINDEIMSALGPKGLLINVSRGTVIDEVAMIKALQEGRLGAAALDVFENEPYVPEALLKMDNVVLMPHVGSATVETRARMSQRVIDNLDGFFHDGKMLSRVV</sequence>
<dbReference type="InterPro" id="IPR006139">
    <property type="entry name" value="D-isomer_2_OHA_DH_cat_dom"/>
</dbReference>
<evidence type="ECO:0000259" key="4">
    <source>
        <dbReference type="Pfam" id="PF00389"/>
    </source>
</evidence>
<feature type="domain" description="D-isomer specific 2-hydroxyacid dehydrogenase NAD-binding" evidence="5">
    <location>
        <begin position="110"/>
        <end position="282"/>
    </location>
</feature>
<dbReference type="Pfam" id="PF00389">
    <property type="entry name" value="2-Hacid_dh"/>
    <property type="match status" value="1"/>
</dbReference>
<protein>
    <submittedName>
        <fullName evidence="6">2-hydroxyacid dehydrogenase</fullName>
    </submittedName>
</protein>
<evidence type="ECO:0000256" key="1">
    <source>
        <dbReference type="ARBA" id="ARBA00023002"/>
    </source>
</evidence>
<name>A0ABS6NN56_9BURK</name>
<keyword evidence="7" id="KW-1185">Reference proteome</keyword>
<keyword evidence="1 3" id="KW-0560">Oxidoreductase</keyword>
<dbReference type="EMBL" id="JAHSPR010000004">
    <property type="protein sequence ID" value="MBV4397005.1"/>
    <property type="molecule type" value="Genomic_DNA"/>
</dbReference>
<evidence type="ECO:0000313" key="6">
    <source>
        <dbReference type="EMBL" id="MBV4397005.1"/>
    </source>
</evidence>
<dbReference type="InterPro" id="IPR006140">
    <property type="entry name" value="D-isomer_DH_NAD-bd"/>
</dbReference>
<dbReference type="InterPro" id="IPR029752">
    <property type="entry name" value="D-isomer_DH_CS1"/>
</dbReference>
<keyword evidence="2" id="KW-0520">NAD</keyword>
<proteinExistence type="inferred from homology"/>
<gene>
    <name evidence="6" type="ORF">KU392_07015</name>
</gene>